<protein>
    <recommendedName>
        <fullName evidence="7">Probable cytosol aminopeptidase</fullName>
    </recommendedName>
    <alternativeName>
        <fullName evidence="8">Leucine aminopeptidase</fullName>
    </alternativeName>
    <alternativeName>
        <fullName evidence="5">Leucyl aminopeptidase</fullName>
    </alternativeName>
</protein>
<keyword evidence="3" id="KW-0645">Protease</keyword>
<accession>A0ABW5XG22</accession>
<keyword evidence="4" id="KW-0378">Hydrolase</keyword>
<dbReference type="Gene3D" id="3.40.630.10">
    <property type="entry name" value="Zn peptidases"/>
    <property type="match status" value="1"/>
</dbReference>
<evidence type="ECO:0000256" key="1">
    <source>
        <dbReference type="ARBA" id="ARBA00009528"/>
    </source>
</evidence>
<dbReference type="PANTHER" id="PTHR11963">
    <property type="entry name" value="LEUCINE AMINOPEPTIDASE-RELATED"/>
    <property type="match status" value="1"/>
</dbReference>
<evidence type="ECO:0000256" key="3">
    <source>
        <dbReference type="ARBA" id="ARBA00022670"/>
    </source>
</evidence>
<evidence type="ECO:0000256" key="8">
    <source>
        <dbReference type="ARBA" id="ARBA00050061"/>
    </source>
</evidence>
<keyword evidence="2 10" id="KW-0031">Aminopeptidase</keyword>
<evidence type="ECO:0000256" key="6">
    <source>
        <dbReference type="ARBA" id="ARBA00049972"/>
    </source>
</evidence>
<dbReference type="GO" id="GO:0004177">
    <property type="term" value="F:aminopeptidase activity"/>
    <property type="evidence" value="ECO:0007669"/>
    <property type="project" value="UniProtKB-KW"/>
</dbReference>
<proteinExistence type="inferred from homology"/>
<sequence length="522" mass="55211">MTLAPTKLSSLDDLPVVKVETGTLETCDFLSEQRIDAIAVGVGSPIEGDDELQPRAGTVHASLRYRIDLAELAARARFKAEAGTTHVIDLPITHGGSGAVLPWEGLPLRIVLVGVGRGTDEELRSAGAAIAQSTRGMGTVLTTVAAISGDRGTSHFVEGYCLGAYPGWKLREKPTDQEPSTLILLGDNSQEVIDEARHASALTWLARDLGTVPSNIKTPEWLAQRFEQLGKGAGLSVKRFRGKELLGAGFGGTVAVGQGSVNAPEFVVVSYAPEEVGEKTRHVALVGKGITFDTGGISIKRPRETMITMKTDMSGAADAFAAVLGAAQAKVPHRVTALLPLAENHFGANSTRPADVISVYGGTTVEIANTDAEGRVVMADAIAYAVQELHVDSIIDIATLTGAAAMSLGYSHGALYANDETLQKALETSGAEAGEPLWHMPLVREYEGALDSQIADIRNIPEAPVGAGSIVAALFLERFAQGVPWAHLDIAGPSHRERARHELNKGPTGYSVRLLLRYLKSL</sequence>
<feature type="domain" description="Cytosol aminopeptidase" evidence="9">
    <location>
        <begin position="369"/>
        <end position="376"/>
    </location>
</feature>
<dbReference type="PANTHER" id="PTHR11963:SF23">
    <property type="entry name" value="CYTOSOL AMINOPEPTIDASE"/>
    <property type="match status" value="1"/>
</dbReference>
<evidence type="ECO:0000259" key="9">
    <source>
        <dbReference type="PROSITE" id="PS00631"/>
    </source>
</evidence>
<evidence type="ECO:0000313" key="10">
    <source>
        <dbReference type="EMBL" id="MFD2840915.1"/>
    </source>
</evidence>
<evidence type="ECO:0000256" key="4">
    <source>
        <dbReference type="ARBA" id="ARBA00022801"/>
    </source>
</evidence>
<dbReference type="InterPro" id="IPR011356">
    <property type="entry name" value="Leucine_aapep/pepB"/>
</dbReference>
<dbReference type="SUPFAM" id="SSF53187">
    <property type="entry name" value="Zn-dependent exopeptidases"/>
    <property type="match status" value="1"/>
</dbReference>
<evidence type="ECO:0000256" key="7">
    <source>
        <dbReference type="ARBA" id="ARBA00050021"/>
    </source>
</evidence>
<evidence type="ECO:0000256" key="5">
    <source>
        <dbReference type="ARBA" id="ARBA00033172"/>
    </source>
</evidence>
<name>A0ABW5XG22_9MICO</name>
<gene>
    <name evidence="10" type="ORF">ACFSYH_10075</name>
</gene>
<dbReference type="PRINTS" id="PR00481">
    <property type="entry name" value="LAMNOPPTDASE"/>
</dbReference>
<evidence type="ECO:0000256" key="2">
    <source>
        <dbReference type="ARBA" id="ARBA00022438"/>
    </source>
</evidence>
<reference evidence="11" key="1">
    <citation type="journal article" date="2019" name="Int. J. Syst. Evol. Microbiol.">
        <title>The Global Catalogue of Microorganisms (GCM) 10K type strain sequencing project: providing services to taxonomists for standard genome sequencing and annotation.</title>
        <authorList>
            <consortium name="The Broad Institute Genomics Platform"/>
            <consortium name="The Broad Institute Genome Sequencing Center for Infectious Disease"/>
            <person name="Wu L."/>
            <person name="Ma J."/>
        </authorList>
    </citation>
    <scope>NUCLEOTIDE SEQUENCE [LARGE SCALE GENOMIC DNA]</scope>
    <source>
        <strain evidence="11">KCTC 33576</strain>
    </source>
</reference>
<keyword evidence="11" id="KW-1185">Reference proteome</keyword>
<dbReference type="Gene3D" id="3.40.220.10">
    <property type="entry name" value="Leucine Aminopeptidase, subunit E, domain 1"/>
    <property type="match status" value="1"/>
</dbReference>
<comment type="function">
    <text evidence="6">Presumably involved in the processing and regular turnover of intracellular proteins. Catalyzes the removal of unsubstituted N-terminal amino acids from various peptides.</text>
</comment>
<dbReference type="EMBL" id="JBHUOP010000004">
    <property type="protein sequence ID" value="MFD2840915.1"/>
    <property type="molecule type" value="Genomic_DNA"/>
</dbReference>
<dbReference type="PROSITE" id="PS00631">
    <property type="entry name" value="CYTOSOL_AP"/>
    <property type="match status" value="1"/>
</dbReference>
<evidence type="ECO:0000313" key="11">
    <source>
        <dbReference type="Proteomes" id="UP001597391"/>
    </source>
</evidence>
<dbReference type="Proteomes" id="UP001597391">
    <property type="component" value="Unassembled WGS sequence"/>
</dbReference>
<dbReference type="InterPro" id="IPR043472">
    <property type="entry name" value="Macro_dom-like"/>
</dbReference>
<comment type="caution">
    <text evidence="10">The sequence shown here is derived from an EMBL/GenBank/DDBJ whole genome shotgun (WGS) entry which is preliminary data.</text>
</comment>
<dbReference type="CDD" id="cd00433">
    <property type="entry name" value="Peptidase_M17"/>
    <property type="match status" value="1"/>
</dbReference>
<dbReference type="InterPro" id="IPR000819">
    <property type="entry name" value="Peptidase_M17_C"/>
</dbReference>
<organism evidence="10 11">
    <name type="scientific">Populibacterium corticicola</name>
    <dbReference type="NCBI Taxonomy" id="1812826"/>
    <lineage>
        <taxon>Bacteria</taxon>
        <taxon>Bacillati</taxon>
        <taxon>Actinomycetota</taxon>
        <taxon>Actinomycetes</taxon>
        <taxon>Micrococcales</taxon>
        <taxon>Jonesiaceae</taxon>
        <taxon>Populibacterium</taxon>
    </lineage>
</organism>
<comment type="similarity">
    <text evidence="1">Belongs to the peptidase M17 family.</text>
</comment>
<dbReference type="RefSeq" id="WP_377466843.1">
    <property type="nucleotide sequence ID" value="NZ_JBHUOP010000004.1"/>
</dbReference>
<dbReference type="SUPFAM" id="SSF52949">
    <property type="entry name" value="Macro domain-like"/>
    <property type="match status" value="1"/>
</dbReference>
<dbReference type="Pfam" id="PF00883">
    <property type="entry name" value="Peptidase_M17"/>
    <property type="match status" value="1"/>
</dbReference>